<gene>
    <name evidence="3" type="ORF">PVAP13_1NG417257</name>
</gene>
<protein>
    <submittedName>
        <fullName evidence="3">Uncharacterized protein</fullName>
    </submittedName>
</protein>
<name>A0A8T0X919_PANVG</name>
<accession>A0A8T0X919</accession>
<feature type="signal peptide" evidence="2">
    <location>
        <begin position="1"/>
        <end position="21"/>
    </location>
</feature>
<proteinExistence type="predicted"/>
<feature type="region of interest" description="Disordered" evidence="1">
    <location>
        <begin position="22"/>
        <end position="94"/>
    </location>
</feature>
<feature type="compositionally biased region" description="Low complexity" evidence="1">
    <location>
        <begin position="22"/>
        <end position="31"/>
    </location>
</feature>
<keyword evidence="2" id="KW-0732">Signal</keyword>
<reference evidence="3" key="1">
    <citation type="submission" date="2020-05" db="EMBL/GenBank/DDBJ databases">
        <title>WGS assembly of Panicum virgatum.</title>
        <authorList>
            <person name="Lovell J.T."/>
            <person name="Jenkins J."/>
            <person name="Shu S."/>
            <person name="Juenger T.E."/>
            <person name="Schmutz J."/>
        </authorList>
    </citation>
    <scope>NUCLEOTIDE SEQUENCE</scope>
    <source>
        <strain evidence="3">AP13</strain>
    </source>
</reference>
<feature type="chain" id="PRO_5035770369" evidence="2">
    <location>
        <begin position="22"/>
        <end position="94"/>
    </location>
</feature>
<dbReference type="Proteomes" id="UP000823388">
    <property type="component" value="Chromosome 1N"/>
</dbReference>
<evidence type="ECO:0000256" key="2">
    <source>
        <dbReference type="SAM" id="SignalP"/>
    </source>
</evidence>
<evidence type="ECO:0000313" key="3">
    <source>
        <dbReference type="EMBL" id="KAG2653874.1"/>
    </source>
</evidence>
<evidence type="ECO:0000256" key="1">
    <source>
        <dbReference type="SAM" id="MobiDB-lite"/>
    </source>
</evidence>
<organism evidence="3 4">
    <name type="scientific">Panicum virgatum</name>
    <name type="common">Blackwell switchgrass</name>
    <dbReference type="NCBI Taxonomy" id="38727"/>
    <lineage>
        <taxon>Eukaryota</taxon>
        <taxon>Viridiplantae</taxon>
        <taxon>Streptophyta</taxon>
        <taxon>Embryophyta</taxon>
        <taxon>Tracheophyta</taxon>
        <taxon>Spermatophyta</taxon>
        <taxon>Magnoliopsida</taxon>
        <taxon>Liliopsida</taxon>
        <taxon>Poales</taxon>
        <taxon>Poaceae</taxon>
        <taxon>PACMAD clade</taxon>
        <taxon>Panicoideae</taxon>
        <taxon>Panicodae</taxon>
        <taxon>Paniceae</taxon>
        <taxon>Panicinae</taxon>
        <taxon>Panicum</taxon>
        <taxon>Panicum sect. Hiantes</taxon>
    </lineage>
</organism>
<comment type="caution">
    <text evidence="3">The sequence shown here is derived from an EMBL/GenBank/DDBJ whole genome shotgun (WGS) entry which is preliminary data.</text>
</comment>
<evidence type="ECO:0000313" key="4">
    <source>
        <dbReference type="Proteomes" id="UP000823388"/>
    </source>
</evidence>
<dbReference type="AlphaFoldDB" id="A0A8T0X919"/>
<keyword evidence="4" id="KW-1185">Reference proteome</keyword>
<sequence length="94" mass="9478">MRKAAVVAMLWALMVLTSGSATRAAARALPGEQPPASAGGSTNNALPPSPPTRSSSEHGRGLLHRLLLPVEENKSPGAGHSGGSSDKNCPPSCP</sequence>
<dbReference type="EMBL" id="CM029038">
    <property type="protein sequence ID" value="KAG2653874.1"/>
    <property type="molecule type" value="Genomic_DNA"/>
</dbReference>